<evidence type="ECO:0000313" key="2">
    <source>
        <dbReference type="Proteomes" id="UP000018417"/>
    </source>
</evidence>
<protein>
    <recommendedName>
        <fullName evidence="3">DUF2071 domain-containing protein</fullName>
    </recommendedName>
</protein>
<accession>N9FUN2</accession>
<name>N9FUN2_9GAMM</name>
<evidence type="ECO:0008006" key="3">
    <source>
        <dbReference type="Google" id="ProtNLM"/>
    </source>
</evidence>
<organism evidence="1 2">
    <name type="scientific">Acinetobacter beijerinckii ANC 3835</name>
    <dbReference type="NCBI Taxonomy" id="1217649"/>
    <lineage>
        <taxon>Bacteria</taxon>
        <taxon>Pseudomonadati</taxon>
        <taxon>Pseudomonadota</taxon>
        <taxon>Gammaproteobacteria</taxon>
        <taxon>Moraxellales</taxon>
        <taxon>Moraxellaceae</taxon>
        <taxon>Acinetobacter</taxon>
    </lineage>
</organism>
<dbReference type="Pfam" id="PF09844">
    <property type="entry name" value="DUF2071"/>
    <property type="match status" value="1"/>
</dbReference>
<dbReference type="OrthoDB" id="700978at2"/>
<evidence type="ECO:0000313" key="1">
    <source>
        <dbReference type="EMBL" id="ENW08626.1"/>
    </source>
</evidence>
<sequence length="290" mass="33839">MNRHHLKLSSQRVFMRLLSGILSCRFLLSIRRLVLRLLPFMRLQSRVSNIVYLSWFVDVEQVRQHYPKNMPIWEKQGKTIFTILTYQHHHFGFQFLGRLRKLMPSPKQSNWRFYLDQSFPKTVIFEQVILDQYLYVIGGRLASDVLPAQYASKFHHQKNDLQQTIKTEIVVDENYSLSSEVKITAQKQLSKEWQALFASWDDAVQFLLDQDHAWAEWVDQPTRMSQGDINMPIQFQQIEAAEICALKAPALLKQFGLNSDAEALAFVVPALDFYVIGEKKLATGTYIVDN</sequence>
<dbReference type="InterPro" id="IPR018644">
    <property type="entry name" value="DUF2071"/>
</dbReference>
<comment type="caution">
    <text evidence="1">The sequence shown here is derived from an EMBL/GenBank/DDBJ whole genome shotgun (WGS) entry which is preliminary data.</text>
</comment>
<dbReference type="PATRIC" id="fig|1217649.3.peg.209"/>
<dbReference type="HOGENOM" id="CLU_085615_0_0_6"/>
<proteinExistence type="predicted"/>
<dbReference type="RefSeq" id="WP_005051165.1">
    <property type="nucleotide sequence ID" value="NZ_KB849757.1"/>
</dbReference>
<gene>
    <name evidence="1" type="ORF">F934_00221</name>
</gene>
<dbReference type="Proteomes" id="UP000018417">
    <property type="component" value="Unassembled WGS sequence"/>
</dbReference>
<reference evidence="1 2" key="1">
    <citation type="submission" date="2013-02" db="EMBL/GenBank/DDBJ databases">
        <title>The Genome Sequence of Acinetobacter beijerinckii ANC 3835.</title>
        <authorList>
            <consortium name="The Broad Institute Genome Sequencing Platform"/>
            <consortium name="The Broad Institute Genome Sequencing Center for Infectious Disease"/>
            <person name="Cerqueira G."/>
            <person name="Feldgarden M."/>
            <person name="Courvalin P."/>
            <person name="Perichon B."/>
            <person name="Grillot-Courvalin C."/>
            <person name="Clermont D."/>
            <person name="Rocha E."/>
            <person name="Yoon E.-J."/>
            <person name="Nemec A."/>
            <person name="Walker B."/>
            <person name="Young S.K."/>
            <person name="Zeng Q."/>
            <person name="Gargeya S."/>
            <person name="Fitzgerald M."/>
            <person name="Haas B."/>
            <person name="Abouelleil A."/>
            <person name="Alvarado L."/>
            <person name="Arachchi H.M."/>
            <person name="Berlin A.M."/>
            <person name="Chapman S.B."/>
            <person name="Dewar J."/>
            <person name="Goldberg J."/>
            <person name="Griggs A."/>
            <person name="Gujja S."/>
            <person name="Hansen M."/>
            <person name="Howarth C."/>
            <person name="Imamovic A."/>
            <person name="Larimer J."/>
            <person name="McCowan C."/>
            <person name="Murphy C."/>
            <person name="Neiman D."/>
            <person name="Pearson M."/>
            <person name="Priest M."/>
            <person name="Roberts A."/>
            <person name="Saif S."/>
            <person name="Shea T."/>
            <person name="Sisk P."/>
            <person name="Sykes S."/>
            <person name="Wortman J."/>
            <person name="Nusbaum C."/>
            <person name="Birren B."/>
        </authorList>
    </citation>
    <scope>NUCLEOTIDE SEQUENCE [LARGE SCALE GENOMIC DNA]</scope>
    <source>
        <strain evidence="1 2">ANC 3835</strain>
    </source>
</reference>
<dbReference type="EMBL" id="APQK01000001">
    <property type="protein sequence ID" value="ENW08626.1"/>
    <property type="molecule type" value="Genomic_DNA"/>
</dbReference>
<dbReference type="AlphaFoldDB" id="N9FUN2"/>